<gene>
    <name evidence="2" type="ORF">C1H76_6866</name>
</gene>
<dbReference type="AlphaFoldDB" id="A0A4U7AW28"/>
<dbReference type="PANTHER" id="PTHR31739">
    <property type="entry name" value="ENT-COPALYL DIPHOSPHATE SYNTHASE, CHLOROPLASTIC"/>
    <property type="match status" value="1"/>
</dbReference>
<accession>A0A4U7AW28</accession>
<dbReference type="PANTHER" id="PTHR31739:SF25">
    <property type="entry name" value="(E,E)-GERANYLLINALOOL SYNTHASE"/>
    <property type="match status" value="1"/>
</dbReference>
<organism evidence="2 3">
    <name type="scientific">Elsinoe australis</name>
    <dbReference type="NCBI Taxonomy" id="40998"/>
    <lineage>
        <taxon>Eukaryota</taxon>
        <taxon>Fungi</taxon>
        <taxon>Dikarya</taxon>
        <taxon>Ascomycota</taxon>
        <taxon>Pezizomycotina</taxon>
        <taxon>Dothideomycetes</taxon>
        <taxon>Dothideomycetidae</taxon>
        <taxon>Myriangiales</taxon>
        <taxon>Elsinoaceae</taxon>
        <taxon>Elsinoe</taxon>
    </lineage>
</organism>
<proteinExistence type="inferred from homology"/>
<evidence type="ECO:0000313" key="2">
    <source>
        <dbReference type="EMBL" id="TKX20830.1"/>
    </source>
</evidence>
<dbReference type="Gene3D" id="1.50.10.160">
    <property type="match status" value="1"/>
</dbReference>
<comment type="similarity">
    <text evidence="1">Belongs to the terpene synthase family.</text>
</comment>
<comment type="caution">
    <text evidence="2">The sequence shown here is derived from an EMBL/GenBank/DDBJ whole genome shotgun (WGS) entry which is preliminary data.</text>
</comment>
<reference evidence="2 3" key="1">
    <citation type="submission" date="2018-02" db="EMBL/GenBank/DDBJ databases">
        <title>Draft genome sequences of Elsinoe sp., causing black scab on jojoba.</title>
        <authorList>
            <person name="Stodart B."/>
            <person name="Jeffress S."/>
            <person name="Ash G."/>
            <person name="Arun Chinnappa K."/>
        </authorList>
    </citation>
    <scope>NUCLEOTIDE SEQUENCE [LARGE SCALE GENOMIC DNA]</scope>
    <source>
        <strain evidence="2 3">Hillstone_2</strain>
    </source>
</reference>
<dbReference type="Proteomes" id="UP000308133">
    <property type="component" value="Unassembled WGS sequence"/>
</dbReference>
<evidence type="ECO:0000313" key="3">
    <source>
        <dbReference type="Proteomes" id="UP000308133"/>
    </source>
</evidence>
<dbReference type="InterPro" id="IPR050148">
    <property type="entry name" value="Terpene_synthase-like"/>
</dbReference>
<dbReference type="GO" id="GO:0000287">
    <property type="term" value="F:magnesium ion binding"/>
    <property type="evidence" value="ECO:0007669"/>
    <property type="project" value="TreeGrafter"/>
</dbReference>
<name>A0A4U7AW28_9PEZI</name>
<dbReference type="InterPro" id="IPR008930">
    <property type="entry name" value="Terpenoid_cyclase/PrenylTrfase"/>
</dbReference>
<dbReference type="GO" id="GO:0016102">
    <property type="term" value="P:diterpenoid biosynthetic process"/>
    <property type="evidence" value="ECO:0007669"/>
    <property type="project" value="TreeGrafter"/>
</dbReference>
<sequence>MSSIPFDITDPQALQSRARELISESYGKYHPYHGFSTTSCQIYDTAWVAMVTKTLQSGEIVWAFPKCFQYLLASQADDGSWGMQSHSQTAGILDTAAALLALHRHLERPLQIDAIKPSVLEDRIKKATEALIILLKAWSDVVTTNHIGVEVIMPHLLEELRKLDPSLRATFDAEEDLMRMNREKLTRFKASSLYHDQPSSALHSLEAFLGKIDFDAVGHHLHHGSMMASPSSTAAYLIGSSKYNPSAEEYLTHVAEAGSGRGTGGIPGTFPTTFFELSWVCATLLGNCFNYDELQSPDLEAIGDILVDAFKSEGGIIGFAPRAWDVDDTAKGLIALAAMGRSSKADPRPMIKAFEKADHFTTFGTERDPSFTSNCHVLMALLALDTELDLYRQQIHKTVSFLCDFAFNCDGLLKDKWHMSTLYPSLLLTQAFLEVLQLDDQQRLGDLLMSDERHKLYVVLYQTSLRTLWAQKPNVLFLPLLRRQRDSIFNRNEKMFTSDDYVDVIPFTWIVCNNRTGVYASSYLTLNMMIISLYGYQVDEFMDGVASKLLNGHGGGLKTLIDALLEKTMLDDDHSHRESTRCADTYRRKIDTSVDTEHEAVLGIERFISYVLRHRSVTLAHPISRMELHRELRAFLHAHCDQMDENRRFQEQDTWEELETPAQTFFQYARTTGGDHVACAYSLSFMLCLLSSLLKRGGAVFETAEQRYLAAAAARHLTTACRIHNDYGSIARDREERNINGVHYPEFRQTSATGKTSLDAKKQALLFLGKIHR</sequence>
<evidence type="ECO:0000256" key="1">
    <source>
        <dbReference type="ARBA" id="ARBA00006333"/>
    </source>
</evidence>
<dbReference type="SUPFAM" id="SSF48239">
    <property type="entry name" value="Terpenoid cyclases/Protein prenyltransferases"/>
    <property type="match status" value="1"/>
</dbReference>
<protein>
    <submittedName>
        <fullName evidence="2">Uncharacterized protein</fullName>
    </submittedName>
</protein>
<dbReference type="GO" id="GO:0010333">
    <property type="term" value="F:terpene synthase activity"/>
    <property type="evidence" value="ECO:0007669"/>
    <property type="project" value="InterPro"/>
</dbReference>
<dbReference type="EMBL" id="PTQR01000084">
    <property type="protein sequence ID" value="TKX20830.1"/>
    <property type="molecule type" value="Genomic_DNA"/>
</dbReference>